<keyword evidence="1" id="KW-0732">Signal</keyword>
<sequence>MRKRATLGVVVTGALALTALVAPAAQADEKYGNITISSVSVNGGKAVVIGAKAKKTITLKFTVADNSGHRMATAYLYRGSTIDTADSAASPSKDPITCKKVTSTKSNCSATFTFTPNSNAINSVAGTWKTWAIAQAKDYDYVQKDNLKSFKVLRASQLTGANASPEPVAKGATITVTSKLTRANWNTGVNGALGGQPVQLQFKKSGTSTYKVVKTVNSASTGDVSTTVKASADGTYRYVFAGTSTTAGATATGDTIDVQ</sequence>
<dbReference type="Proteomes" id="UP001273589">
    <property type="component" value="Unassembled WGS sequence"/>
</dbReference>
<evidence type="ECO:0000313" key="3">
    <source>
        <dbReference type="Proteomes" id="UP001273589"/>
    </source>
</evidence>
<organism evidence="2 3">
    <name type="scientific">Streptomyces europaeiscabiei</name>
    <dbReference type="NCBI Taxonomy" id="146819"/>
    <lineage>
        <taxon>Bacteria</taxon>
        <taxon>Bacillati</taxon>
        <taxon>Actinomycetota</taxon>
        <taxon>Actinomycetes</taxon>
        <taxon>Kitasatosporales</taxon>
        <taxon>Streptomycetaceae</taxon>
        <taxon>Streptomyces</taxon>
    </lineage>
</organism>
<evidence type="ECO:0000313" key="2">
    <source>
        <dbReference type="EMBL" id="MDX3133986.1"/>
    </source>
</evidence>
<feature type="signal peptide" evidence="1">
    <location>
        <begin position="1"/>
        <end position="27"/>
    </location>
</feature>
<comment type="caution">
    <text evidence="2">The sequence shown here is derived from an EMBL/GenBank/DDBJ whole genome shotgun (WGS) entry which is preliminary data.</text>
</comment>
<protein>
    <submittedName>
        <fullName evidence="2">Calcium-binding protein</fullName>
    </submittedName>
</protein>
<gene>
    <name evidence="2" type="ORF">PV367_30335</name>
</gene>
<accession>A0AAJ2PVE2</accession>
<dbReference type="AlphaFoldDB" id="A0AAJ2PVE2"/>
<reference evidence="2" key="1">
    <citation type="journal article" date="2023" name="Microb. Genom.">
        <title>Mesoterricola silvestris gen. nov., sp. nov., Mesoterricola sediminis sp. nov., Geothrix oryzae sp. nov., Geothrix edaphica sp. nov., Geothrix rubra sp. nov., and Geothrix limicola sp. nov., six novel members of Acidobacteriota isolated from soils.</title>
        <authorList>
            <person name="Weisberg A.J."/>
            <person name="Pearce E."/>
            <person name="Kramer C.G."/>
            <person name="Chang J.H."/>
            <person name="Clarke C.R."/>
        </authorList>
    </citation>
    <scope>NUCLEOTIDE SEQUENCE</scope>
    <source>
        <strain evidence="2">ND06-05F</strain>
    </source>
</reference>
<feature type="chain" id="PRO_5042592643" evidence="1">
    <location>
        <begin position="28"/>
        <end position="259"/>
    </location>
</feature>
<dbReference type="RefSeq" id="WP_037705303.1">
    <property type="nucleotide sequence ID" value="NZ_JARAWN010000248.1"/>
</dbReference>
<name>A0AAJ2PVE2_9ACTN</name>
<proteinExistence type="predicted"/>
<evidence type="ECO:0000256" key="1">
    <source>
        <dbReference type="SAM" id="SignalP"/>
    </source>
</evidence>
<dbReference type="EMBL" id="JARAWN010000248">
    <property type="protein sequence ID" value="MDX3133986.1"/>
    <property type="molecule type" value="Genomic_DNA"/>
</dbReference>